<dbReference type="SUPFAM" id="SSF51445">
    <property type="entry name" value="(Trans)glycosidases"/>
    <property type="match status" value="1"/>
</dbReference>
<dbReference type="InterPro" id="IPR026891">
    <property type="entry name" value="Fn3-like"/>
</dbReference>
<dbReference type="SUPFAM" id="SSF52279">
    <property type="entry name" value="Beta-D-glucan exohydrolase, C-terminal domain"/>
    <property type="match status" value="1"/>
</dbReference>
<dbReference type="EMBL" id="CP036349">
    <property type="protein sequence ID" value="QDV74371.1"/>
    <property type="molecule type" value="Genomic_DNA"/>
</dbReference>
<keyword evidence="6 7" id="KW-0326">Glycosidase</keyword>
<feature type="chain" id="PRO_5021720716" description="beta-glucosidase" evidence="8">
    <location>
        <begin position="32"/>
        <end position="823"/>
    </location>
</feature>
<proteinExistence type="inferred from homology"/>
<dbReference type="PRINTS" id="PR00133">
    <property type="entry name" value="GLHYDRLASE3"/>
</dbReference>
<feature type="signal peptide" evidence="8">
    <location>
        <begin position="1"/>
        <end position="31"/>
    </location>
</feature>
<dbReference type="SMART" id="SM01217">
    <property type="entry name" value="Fn3_like"/>
    <property type="match status" value="1"/>
</dbReference>
<dbReference type="InterPro" id="IPR051915">
    <property type="entry name" value="Cellulose_Degrad_GH3"/>
</dbReference>
<accession>A0A518K9A0</accession>
<dbReference type="PROSITE" id="PS00775">
    <property type="entry name" value="GLYCOSYL_HYDROL_F3"/>
    <property type="match status" value="1"/>
</dbReference>
<keyword evidence="5 7" id="KW-0378">Hydrolase</keyword>
<evidence type="ECO:0000259" key="9">
    <source>
        <dbReference type="SMART" id="SM01217"/>
    </source>
</evidence>
<organism evidence="10 11">
    <name type="scientific">Botrimarina mediterranea</name>
    <dbReference type="NCBI Taxonomy" id="2528022"/>
    <lineage>
        <taxon>Bacteria</taxon>
        <taxon>Pseudomonadati</taxon>
        <taxon>Planctomycetota</taxon>
        <taxon>Planctomycetia</taxon>
        <taxon>Pirellulales</taxon>
        <taxon>Lacipirellulaceae</taxon>
        <taxon>Botrimarina</taxon>
    </lineage>
</organism>
<evidence type="ECO:0000313" key="11">
    <source>
        <dbReference type="Proteomes" id="UP000316426"/>
    </source>
</evidence>
<name>A0A518K9A0_9BACT</name>
<reference evidence="10 11" key="1">
    <citation type="submission" date="2019-02" db="EMBL/GenBank/DDBJ databases">
        <title>Deep-cultivation of Planctomycetes and their phenomic and genomic characterization uncovers novel biology.</title>
        <authorList>
            <person name="Wiegand S."/>
            <person name="Jogler M."/>
            <person name="Boedeker C."/>
            <person name="Pinto D."/>
            <person name="Vollmers J."/>
            <person name="Rivas-Marin E."/>
            <person name="Kohn T."/>
            <person name="Peeters S.H."/>
            <person name="Heuer A."/>
            <person name="Rast P."/>
            <person name="Oberbeckmann S."/>
            <person name="Bunk B."/>
            <person name="Jeske O."/>
            <person name="Meyerdierks A."/>
            <person name="Storesund J.E."/>
            <person name="Kallscheuer N."/>
            <person name="Luecker S."/>
            <person name="Lage O.M."/>
            <person name="Pohl T."/>
            <person name="Merkel B.J."/>
            <person name="Hornburger P."/>
            <person name="Mueller R.-W."/>
            <person name="Bruemmer F."/>
            <person name="Labrenz M."/>
            <person name="Spormann A.M."/>
            <person name="Op den Camp H."/>
            <person name="Overmann J."/>
            <person name="Amann R."/>
            <person name="Jetten M.S.M."/>
            <person name="Mascher T."/>
            <person name="Medema M.H."/>
            <person name="Devos D.P."/>
            <person name="Kaster A.-K."/>
            <person name="Ovreas L."/>
            <person name="Rohde M."/>
            <person name="Galperin M.Y."/>
            <person name="Jogler C."/>
        </authorList>
    </citation>
    <scope>NUCLEOTIDE SEQUENCE [LARGE SCALE GENOMIC DNA]</scope>
    <source>
        <strain evidence="10 11">Spa11</strain>
    </source>
</reference>
<evidence type="ECO:0000256" key="8">
    <source>
        <dbReference type="SAM" id="SignalP"/>
    </source>
</evidence>
<dbReference type="NCBIfam" id="NF011678">
    <property type="entry name" value="PRK15098.1"/>
    <property type="match status" value="1"/>
</dbReference>
<dbReference type="Pfam" id="PF01915">
    <property type="entry name" value="Glyco_hydro_3_C"/>
    <property type="match status" value="1"/>
</dbReference>
<dbReference type="InterPro" id="IPR001764">
    <property type="entry name" value="Glyco_hydro_3_N"/>
</dbReference>
<gene>
    <name evidence="10" type="primary">bglX_3</name>
    <name evidence="10" type="ORF">Spa11_25740</name>
</gene>
<dbReference type="InterPro" id="IPR002772">
    <property type="entry name" value="Glyco_hydro_3_C"/>
</dbReference>
<keyword evidence="11" id="KW-1185">Reference proteome</keyword>
<dbReference type="FunFam" id="2.60.40.10:FF:000495">
    <property type="entry name" value="Periplasmic beta-glucosidase"/>
    <property type="match status" value="1"/>
</dbReference>
<dbReference type="KEGG" id="bmei:Spa11_25740"/>
<dbReference type="Pfam" id="PF14310">
    <property type="entry name" value="Fn3-like"/>
    <property type="match status" value="1"/>
</dbReference>
<dbReference type="InterPro" id="IPR036962">
    <property type="entry name" value="Glyco_hydro_3_N_sf"/>
</dbReference>
<dbReference type="PANTHER" id="PTHR30620:SF16">
    <property type="entry name" value="LYSOSOMAL BETA GLUCOSIDASE"/>
    <property type="match status" value="1"/>
</dbReference>
<dbReference type="GO" id="GO:0008422">
    <property type="term" value="F:beta-glucosidase activity"/>
    <property type="evidence" value="ECO:0007669"/>
    <property type="project" value="UniProtKB-EC"/>
</dbReference>
<dbReference type="Pfam" id="PF00933">
    <property type="entry name" value="Glyco_hydro_3"/>
    <property type="match status" value="1"/>
</dbReference>
<dbReference type="AlphaFoldDB" id="A0A518K9A0"/>
<comment type="catalytic activity">
    <reaction evidence="1">
        <text>Hydrolysis of terminal, non-reducing beta-D-glucosyl residues with release of beta-D-glucose.</text>
        <dbReference type="EC" id="3.2.1.21"/>
    </reaction>
</comment>
<dbReference type="GO" id="GO:0009251">
    <property type="term" value="P:glucan catabolic process"/>
    <property type="evidence" value="ECO:0007669"/>
    <property type="project" value="TreeGrafter"/>
</dbReference>
<dbReference type="EC" id="3.2.1.21" evidence="3"/>
<evidence type="ECO:0000256" key="3">
    <source>
        <dbReference type="ARBA" id="ARBA00012744"/>
    </source>
</evidence>
<evidence type="ECO:0000256" key="1">
    <source>
        <dbReference type="ARBA" id="ARBA00000448"/>
    </source>
</evidence>
<evidence type="ECO:0000256" key="4">
    <source>
        <dbReference type="ARBA" id="ARBA00022729"/>
    </source>
</evidence>
<dbReference type="Gene3D" id="2.60.40.10">
    <property type="entry name" value="Immunoglobulins"/>
    <property type="match status" value="1"/>
</dbReference>
<evidence type="ECO:0000256" key="2">
    <source>
        <dbReference type="ARBA" id="ARBA00005336"/>
    </source>
</evidence>
<sequence precursor="true">MPIHAIPPSAALCRVCFALALGVTSALVANAEDATTFNPAVINPEVERTLGAEDPLAEPVGLPAVEIDLTDGTIDEIAQRVLDAMSLREKIGQMCQVSSFGTDLPKEVADDLRGGRIGSLFYTGTPEQTREAKRVAMEESRLGLPLLTPRDVIHGFETVFPIPLGQAASWNPELIEAASAIAADEARAQGVNWTFAPMLDISRDARWGRIAESVGEDPLLASAISKAMVRGFQQPVENADGTVAYEGIAACAKHFAAYGLTEGGRDYNRAEVSISELHNAILPPFRAATEAACATFMTGFSAVNGVPVTGHRELITDLLKGRWDFEGLVVSDWTSVIEMIEHGYAADRREAARLAVSAGLDMEMASTTFRENLVDLVESGEIEESQIDDAVLRIIRVKLQFAMPRDDDPLADQTIESRREVAKRLAQQSCVLLKNDGVALPLKTDKLKRVAVIGPLADAARDQLGCWMLDGKPEDAVTLLSAMKETLGDGIEVVHAAGSESSIDDSTKGFDGALDAAEGADVAIVCVGEGWMLSGEARSRADLHLPGSQRALVQAIAETGTPVVLVVMAGRPLTIGAEAELADAVLYAWHPGTMGGPAIAELLVGDESPSGKLPATFPKQVGQCPLYYNHPNTGRPALPETKALIGSGRADFPEDQKYRSHYIDVDPFPLYPFGFGLSYTSFRYDSPELTTDSIKPGQTIGVRVRLTNTGDVAADEVAQLYVQDVAASLVRPVRELKGFRRVRLEPGESQVLEFALSTDDLAYYDNRGEVVLEPGEFRLGVGGDSTVSLSETFTLRGSEVTDEAKRSRLRGAKANVVAPVASN</sequence>
<evidence type="ECO:0000256" key="7">
    <source>
        <dbReference type="RuleBase" id="RU361161"/>
    </source>
</evidence>
<dbReference type="InterPro" id="IPR013783">
    <property type="entry name" value="Ig-like_fold"/>
</dbReference>
<keyword evidence="4 8" id="KW-0732">Signal</keyword>
<feature type="domain" description="Fibronectin type III-like" evidence="9">
    <location>
        <begin position="716"/>
        <end position="785"/>
    </location>
</feature>
<evidence type="ECO:0000313" key="10">
    <source>
        <dbReference type="EMBL" id="QDV74371.1"/>
    </source>
</evidence>
<dbReference type="PANTHER" id="PTHR30620">
    <property type="entry name" value="PERIPLASMIC BETA-GLUCOSIDASE-RELATED"/>
    <property type="match status" value="1"/>
</dbReference>
<dbReference type="Gene3D" id="3.20.20.300">
    <property type="entry name" value="Glycoside hydrolase, family 3, N-terminal domain"/>
    <property type="match status" value="1"/>
</dbReference>
<evidence type="ECO:0000256" key="5">
    <source>
        <dbReference type="ARBA" id="ARBA00022801"/>
    </source>
</evidence>
<dbReference type="Proteomes" id="UP000316426">
    <property type="component" value="Chromosome"/>
</dbReference>
<dbReference type="InterPro" id="IPR019800">
    <property type="entry name" value="Glyco_hydro_3_AS"/>
</dbReference>
<dbReference type="Gene3D" id="3.40.50.1700">
    <property type="entry name" value="Glycoside hydrolase family 3 C-terminal domain"/>
    <property type="match status" value="1"/>
</dbReference>
<comment type="similarity">
    <text evidence="2 7">Belongs to the glycosyl hydrolase 3 family.</text>
</comment>
<dbReference type="InterPro" id="IPR036881">
    <property type="entry name" value="Glyco_hydro_3_C_sf"/>
</dbReference>
<evidence type="ECO:0000256" key="6">
    <source>
        <dbReference type="ARBA" id="ARBA00023295"/>
    </source>
</evidence>
<protein>
    <recommendedName>
        <fullName evidence="3">beta-glucosidase</fullName>
        <ecNumber evidence="3">3.2.1.21</ecNumber>
    </recommendedName>
</protein>
<dbReference type="InterPro" id="IPR017853">
    <property type="entry name" value="GH"/>
</dbReference>